<dbReference type="SUPFAM" id="SSF54001">
    <property type="entry name" value="Cysteine proteinases"/>
    <property type="match status" value="1"/>
</dbReference>
<dbReference type="InterPro" id="IPR038765">
    <property type="entry name" value="Papain-like_cys_pep_sf"/>
</dbReference>
<dbReference type="Gene3D" id="3.30.2140.20">
    <property type="match status" value="1"/>
</dbReference>
<dbReference type="STRING" id="1202772.A0A1V9Y6B0"/>
<dbReference type="InterPro" id="IPR001447">
    <property type="entry name" value="Arylamine_N-AcTrfase"/>
</dbReference>
<evidence type="ECO:0000313" key="3">
    <source>
        <dbReference type="Proteomes" id="UP000243579"/>
    </source>
</evidence>
<evidence type="ECO:0000256" key="1">
    <source>
        <dbReference type="ARBA" id="ARBA00006547"/>
    </source>
</evidence>
<gene>
    <name evidence="2" type="ORF">ACHHYP_16596</name>
</gene>
<dbReference type="Proteomes" id="UP000243579">
    <property type="component" value="Unassembled WGS sequence"/>
</dbReference>
<comment type="caution">
    <text evidence="2">The sequence shown here is derived from an EMBL/GenBank/DDBJ whole genome shotgun (WGS) entry which is preliminary data.</text>
</comment>
<evidence type="ECO:0000313" key="2">
    <source>
        <dbReference type="EMBL" id="OQR81236.1"/>
    </source>
</evidence>
<protein>
    <submittedName>
        <fullName evidence="2">N-hydroxyarylamine O-acetyltransferase</fullName>
    </submittedName>
</protein>
<dbReference type="PANTHER" id="PTHR11786:SF0">
    <property type="entry name" value="ARYLAMINE N-ACETYLTRANSFERASE 4-RELATED"/>
    <property type="match status" value="1"/>
</dbReference>
<dbReference type="Pfam" id="PF00797">
    <property type="entry name" value="Acetyltransf_2"/>
    <property type="match status" value="1"/>
</dbReference>
<dbReference type="AlphaFoldDB" id="A0A1V9Y6B0"/>
<keyword evidence="3" id="KW-1185">Reference proteome</keyword>
<name>A0A1V9Y6B0_ACHHY</name>
<proteinExistence type="inferred from homology"/>
<dbReference type="PANTHER" id="PTHR11786">
    <property type="entry name" value="N-HYDROXYARYLAMINE O-ACETYLTRANSFERASE"/>
    <property type="match status" value="1"/>
</dbReference>
<dbReference type="InterPro" id="IPR053710">
    <property type="entry name" value="Arylamine_NAT_domain_sf"/>
</dbReference>
<accession>A0A1V9Y6B0</accession>
<dbReference type="EMBL" id="JNBR01002826">
    <property type="protein sequence ID" value="OQR81236.1"/>
    <property type="molecule type" value="Genomic_DNA"/>
</dbReference>
<keyword evidence="2" id="KW-0808">Transferase</keyword>
<dbReference type="GO" id="GO:0016407">
    <property type="term" value="F:acetyltransferase activity"/>
    <property type="evidence" value="ECO:0007669"/>
    <property type="project" value="InterPro"/>
</dbReference>
<dbReference type="OrthoDB" id="10260017at2759"/>
<sequence length="321" mass="34955">MLSEQVPAIDLDAYLRRIGLTREALSAHAAPSIDLLRLVVANHSESIPFENLAGCGVYTPVPAHANMAVGEVVSLDITKIFQKLVIDCRGGYCFEQNGLLSVVLRTLGFAVATHSARVVIANSDSAQAYYDLSATSHAVLLVDAVEHYAMHKYLCDVGFGGRGQPPCPMRLSSTDARVELLSGEAYELKSVALDHHWTATNFSGSVTLAKEPSAGDFFAVYYRTGKEKAMFPSYVFSTASPTVQPDYAMANWFMSTSRATLLTAQPLIVRRQRPTLRTLIGTQYSRYENGELAESRTVDAQDLVALLETEFGLFATANTDA</sequence>
<reference evidence="2 3" key="1">
    <citation type="journal article" date="2014" name="Genome Biol. Evol.">
        <title>The secreted proteins of Achlya hypogyna and Thraustotheca clavata identify the ancestral oomycete secretome and reveal gene acquisitions by horizontal gene transfer.</title>
        <authorList>
            <person name="Misner I."/>
            <person name="Blouin N."/>
            <person name="Leonard G."/>
            <person name="Richards T.A."/>
            <person name="Lane C.E."/>
        </authorList>
    </citation>
    <scope>NUCLEOTIDE SEQUENCE [LARGE SCALE GENOMIC DNA]</scope>
    <source>
        <strain evidence="2 3">ATCC 48635</strain>
    </source>
</reference>
<comment type="similarity">
    <text evidence="1">Belongs to the arylamine N-acetyltransferase family.</text>
</comment>
<organism evidence="2 3">
    <name type="scientific">Achlya hypogyna</name>
    <name type="common">Oomycete</name>
    <name type="synonym">Protoachlya hypogyna</name>
    <dbReference type="NCBI Taxonomy" id="1202772"/>
    <lineage>
        <taxon>Eukaryota</taxon>
        <taxon>Sar</taxon>
        <taxon>Stramenopiles</taxon>
        <taxon>Oomycota</taxon>
        <taxon>Saprolegniomycetes</taxon>
        <taxon>Saprolegniales</taxon>
        <taxon>Achlyaceae</taxon>
        <taxon>Achlya</taxon>
    </lineage>
</organism>